<dbReference type="AlphaFoldDB" id="A0A8H7GKN0"/>
<evidence type="ECO:0000256" key="5">
    <source>
        <dbReference type="ARBA" id="ARBA00022664"/>
    </source>
</evidence>
<dbReference type="InterPro" id="IPR015943">
    <property type="entry name" value="WD40/YVTN_repeat-like_dom_sf"/>
</dbReference>
<evidence type="ECO:0000256" key="3">
    <source>
        <dbReference type="ARBA" id="ARBA00022490"/>
    </source>
</evidence>
<comment type="cofactor">
    <cofactor evidence="10">
        <name>a divalent metal cation</name>
        <dbReference type="ChEBI" id="CHEBI:60240"/>
    </cofactor>
    <text evidence="10">Binds 2 metal cations per subunit in the catalytic exonuclease domain.</text>
</comment>
<dbReference type="GO" id="GO:0006397">
    <property type="term" value="P:mRNA processing"/>
    <property type="evidence" value="ECO:0007669"/>
    <property type="project" value="UniProtKB-KW"/>
</dbReference>
<dbReference type="SMART" id="SM00479">
    <property type="entry name" value="EXOIII"/>
    <property type="match status" value="1"/>
</dbReference>
<dbReference type="HAMAP" id="MF_03182">
    <property type="entry name" value="PAN2"/>
    <property type="match status" value="1"/>
</dbReference>
<dbReference type="InterPro" id="IPR028881">
    <property type="entry name" value="PAN2_UCH_dom"/>
</dbReference>
<feature type="binding site" evidence="10">
    <location>
        <position position="1156"/>
    </location>
    <ligand>
        <name>a divalent metal cation</name>
        <dbReference type="ChEBI" id="CHEBI:60240"/>
        <note>catalytic</note>
    </ligand>
</feature>
<dbReference type="SUPFAM" id="SSF54001">
    <property type="entry name" value="Cysteine proteinases"/>
    <property type="match status" value="1"/>
</dbReference>
<evidence type="ECO:0000313" key="14">
    <source>
        <dbReference type="Proteomes" id="UP000649328"/>
    </source>
</evidence>
<dbReference type="Pfam" id="PF13423">
    <property type="entry name" value="UCH_1"/>
    <property type="match status" value="1"/>
</dbReference>
<dbReference type="CDD" id="cd06143">
    <property type="entry name" value="PAN2_exo"/>
    <property type="match status" value="1"/>
</dbReference>
<dbReference type="GO" id="GO:0031251">
    <property type="term" value="C:PAN complex"/>
    <property type="evidence" value="ECO:0007669"/>
    <property type="project" value="UniProtKB-UniRule"/>
</dbReference>
<evidence type="ECO:0000256" key="1">
    <source>
        <dbReference type="ARBA" id="ARBA00001663"/>
    </source>
</evidence>
<dbReference type="InterPro" id="IPR028889">
    <property type="entry name" value="USP"/>
</dbReference>
<dbReference type="Gene3D" id="2.130.10.10">
    <property type="entry name" value="YVTN repeat-like/Quinoprotein amine dehydrogenase"/>
    <property type="match status" value="1"/>
</dbReference>
<dbReference type="GO" id="GO:0046872">
    <property type="term" value="F:metal ion binding"/>
    <property type="evidence" value="ECO:0007669"/>
    <property type="project" value="UniProtKB-KW"/>
</dbReference>
<dbReference type="PANTHER" id="PTHR15728:SF0">
    <property type="entry name" value="PAN2-PAN3 DEADENYLATION COMPLEX CATALYTIC SUBUNIT PAN2"/>
    <property type="match status" value="1"/>
</dbReference>
<gene>
    <name evidence="10" type="primary">PAN2</name>
    <name evidence="13" type="ORF">HF325_006742</name>
</gene>
<dbReference type="Gene3D" id="3.30.420.10">
    <property type="entry name" value="Ribonuclease H-like superfamily/Ribonuclease H"/>
    <property type="match status" value="1"/>
</dbReference>
<evidence type="ECO:0000256" key="8">
    <source>
        <dbReference type="ARBA" id="ARBA00022801"/>
    </source>
</evidence>
<dbReference type="InterPro" id="IPR038765">
    <property type="entry name" value="Papain-like_cys_pep_sf"/>
</dbReference>
<sequence length="1196" mass="134536">MDGWGEVSRIPATARNGAASTGPDAPQITALQFDNTLNLLWCGDALGFTASFTPPLDSPAFGPARVVPLYRYTKFRLLGRPGPVVQLMNHQRGILSLQRNAVGFSQRRGMSNVAVAADMLPLSDSPAFEKLSCMTLAYSTSNDLIVGGARSLFKLDLGKPTLLQQFNHVGDILHINYLLKLLTLGRSNGSLEIFDPAANKIVKTFAGHNGLLSDLDVKGNFVATCGYSARMHRYGSASNNLEYMVDPLVNIYDLRTMRALSPIPFSAGASFVRFHPKLPNIVVIASSTGQIQFVDIYDQLVVHLYQADLTSSGPSHGLIAAATSLYLANLNVSENGEFLCFSDGCKNLHLWSLGSAASKNFLNFPTTLDQPDITSNTVSARNRVGLDEKVPLNSVGMPYYKEYLASNFPADLIFTKETAKLPRHVTESCLQKMPQKLNPQRYVYDKTKYGSRYVEPPYVALKKSTHAKTGPNQLKLTTIPKFISERSMTSSPAPGDSPSLPAFATFHDFSDIDADGSTNNPRNNESTDDDSTFQYKPDPTTQIPPCYNRLDIHYSRFGVDDFDFDYYNRSNGQLAGLENHLDNSYTNSLLQVYRYIPIFYNTVTKSLLSEYLPNDQKTIHDRNNPQGTSVLNELGYLFDMMYKAGARNVNISNFSLILNESNIAKNHGLLNKDDGKSLNSKDLQHLIVTFNKFLVESIVNDFGHQFSVDVQDLTAMHYELHYVAPTGEILDKQYGSQVTLDLCSPPPQFLNRGGFGNRYTSLYSAKKNSTILHYLDYSLNQQRLMPASSKTPYEVEARQILLELGPVFLVNLPFSDQEFEHIRACKKWLVPEFYTVGGTTRKLAFKPVIAHVNQRANKYELQGYVCEVSHGPLTCKGQHNLVSFVKIKSAALGKDQWFLFNDFLVMPIPEEEVFNMSYLWKKPVVVVYSNTEDPRNQTFSYFESQIFRRLSSLDDSILYRDHFAYGIRQGYKKEYELLTRQEAPEIGSLVAIDAEFVSLRPEVAEVSYTGSRNLVRPTLLSLARISALRGNPGSKHGVPFIDDYIMHCKPIYDNLTMFSGIEKGDLDPTMSNKTLVTLQTAYRRLWLLLNLGCVFVGHGLKSDFRCINLQVPKAQIRDTIEFFYLPDFRRKLSLKFLAYSVLKESVQTRNHDSIEDARTALLLFEKYMQLKASGDFEIALRRIYSEGQQLRFRVPE</sequence>
<evidence type="ECO:0000256" key="4">
    <source>
        <dbReference type="ARBA" id="ARBA00022574"/>
    </source>
</evidence>
<dbReference type="InterPro" id="IPR036397">
    <property type="entry name" value="RNaseH_sf"/>
</dbReference>
<dbReference type="Gene3D" id="3.90.70.10">
    <property type="entry name" value="Cysteine proteinases"/>
    <property type="match status" value="1"/>
</dbReference>
<evidence type="ECO:0000256" key="11">
    <source>
        <dbReference type="SAM" id="MobiDB-lite"/>
    </source>
</evidence>
<reference evidence="13" key="1">
    <citation type="submission" date="2020-10" db="EMBL/GenBank/DDBJ databases">
        <title>The Whole-Genome Sequence of Metschnikowia persimmonesis, a Novel Endophytic Yeast Species Isolated from Medicinal Plant Diospyros kaki Thumb.</title>
        <authorList>
            <person name="Rahmat E."/>
            <person name="Kang Y."/>
        </authorList>
    </citation>
    <scope>NUCLEOTIDE SEQUENCE</scope>
    <source>
        <strain evidence="13">KIOM G15050</strain>
    </source>
</reference>
<evidence type="ECO:0000256" key="10">
    <source>
        <dbReference type="HAMAP-Rule" id="MF_03182"/>
    </source>
</evidence>
<evidence type="ECO:0000256" key="7">
    <source>
        <dbReference type="ARBA" id="ARBA00022723"/>
    </source>
</evidence>
<dbReference type="GO" id="GO:0000932">
    <property type="term" value="C:P-body"/>
    <property type="evidence" value="ECO:0007669"/>
    <property type="project" value="TreeGrafter"/>
</dbReference>
<comment type="similarity">
    <text evidence="10">Belongs to the peptidase C19 family. PAN2 subfamily.</text>
</comment>
<keyword evidence="8 10" id="KW-0378">Hydrolase</keyword>
<keyword evidence="4" id="KW-0853">WD repeat</keyword>
<evidence type="ECO:0000256" key="9">
    <source>
        <dbReference type="ARBA" id="ARBA00022839"/>
    </source>
</evidence>
<dbReference type="GO" id="GO:0004535">
    <property type="term" value="F:poly(A)-specific ribonuclease activity"/>
    <property type="evidence" value="ECO:0007669"/>
    <property type="project" value="UniProtKB-UniRule"/>
</dbReference>
<dbReference type="PROSITE" id="PS50235">
    <property type="entry name" value="USP_3"/>
    <property type="match status" value="1"/>
</dbReference>
<feature type="binding site" evidence="10">
    <location>
        <position position="1103"/>
    </location>
    <ligand>
        <name>a divalent metal cation</name>
        <dbReference type="ChEBI" id="CHEBI:60240"/>
        <note>catalytic</note>
    </ligand>
</feature>
<comment type="subunit">
    <text evidence="10">Forms a heterotrimer with an asymmetric homodimer of the regulatory subunit PAN3 to form the poly(A)-nuclease (PAN) deadenylation complex.</text>
</comment>
<dbReference type="SUPFAM" id="SSF50978">
    <property type="entry name" value="WD40 repeat-like"/>
    <property type="match status" value="1"/>
</dbReference>
<keyword evidence="5 10" id="KW-0507">mRNA processing</keyword>
<keyword evidence="7 10" id="KW-0479">Metal-binding</keyword>
<dbReference type="EC" id="3.1.13.4" evidence="10"/>
<dbReference type="PANTHER" id="PTHR15728">
    <property type="entry name" value="DEADENYLATION COMPLEX CATALYTIC SUBUNIT PAN2"/>
    <property type="match status" value="1"/>
</dbReference>
<dbReference type="InterPro" id="IPR013520">
    <property type="entry name" value="Ribonucl_H"/>
</dbReference>
<dbReference type="InterPro" id="IPR012337">
    <property type="entry name" value="RNaseH-like_sf"/>
</dbReference>
<comment type="domain">
    <text evidence="10">The linker, or PAN3 interaction domain (PID), between the WD40 repeats and the pseudo-UCH domain mediates interaction with PAN3.</text>
</comment>
<feature type="region of interest" description="Disordered" evidence="11">
    <location>
        <begin position="514"/>
        <end position="542"/>
    </location>
</feature>
<dbReference type="Proteomes" id="UP000649328">
    <property type="component" value="Unassembled WGS sequence"/>
</dbReference>
<keyword evidence="3 10" id="KW-0963">Cytoplasm</keyword>
<comment type="function">
    <text evidence="10">Catalytic subunit of the poly(A)-nuclease (PAN) deadenylation complex, one of two cytoplasmic mRNA deadenylases involved in mRNA turnover. PAN specifically shortens poly(A) tails of RNA and the activity is stimulated by poly(A)-binding protein PAB1. PAN deadenylation is followed by rapid degradation of the shortened mRNA tails by the CCR4-NOT complex. Deadenylated mRNAs are then degraded by two alternative mechanisms, namely exosome-mediated 3'-5' exonucleolytic degradation, or deadenlyation-dependent mRNA decaping and subsequent 5'-3' exonucleolytic degradation by XRN1. May also be involved in post-transcriptional maturation of mRNA poly(A) tails.</text>
</comment>
<comment type="subcellular location">
    <subcellularLocation>
        <location evidence="2 10">Cytoplasm</location>
    </subcellularLocation>
</comment>
<name>A0A8H7GKN0_9ASCO</name>
<dbReference type="SUPFAM" id="SSF53098">
    <property type="entry name" value="Ribonuclease H-like"/>
    <property type="match status" value="1"/>
</dbReference>
<evidence type="ECO:0000256" key="6">
    <source>
        <dbReference type="ARBA" id="ARBA00022722"/>
    </source>
</evidence>
<keyword evidence="9 10" id="KW-0269">Exonuclease</keyword>
<keyword evidence="6 10" id="KW-0540">Nuclease</keyword>
<comment type="caution">
    <text evidence="13">The sequence shown here is derived from an EMBL/GenBank/DDBJ whole genome shotgun (WGS) entry which is preliminary data.</text>
</comment>
<dbReference type="InterPro" id="IPR030843">
    <property type="entry name" value="PAN2"/>
</dbReference>
<evidence type="ECO:0000313" key="13">
    <source>
        <dbReference type="EMBL" id="KAF7999210.1"/>
    </source>
</evidence>
<feature type="binding site" evidence="10">
    <location>
        <position position="995"/>
    </location>
    <ligand>
        <name>a divalent metal cation</name>
        <dbReference type="ChEBI" id="CHEBI:60240"/>
        <note>catalytic</note>
    </ligand>
</feature>
<evidence type="ECO:0000256" key="2">
    <source>
        <dbReference type="ARBA" id="ARBA00004496"/>
    </source>
</evidence>
<dbReference type="GO" id="GO:0000289">
    <property type="term" value="P:nuclear-transcribed mRNA poly(A) tail shortening"/>
    <property type="evidence" value="ECO:0007669"/>
    <property type="project" value="UniProtKB-UniRule"/>
</dbReference>
<comment type="domain">
    <text evidence="10">Contains a pseudo-UCH domain. This ubiquitin C-terminal hydrolase (UCH)-like or ubiquitin specific protease (USP)-like domain is predicted to be catalytically inactive because it lacks the active site catalytic triad characteristic of thiol proteases, with residues at the equivalent structural positions that are incompatible with catalysis, and it cannot bind ubiquitin. It functions as a structural scaffold for intra- and intermolecular interactions in the complex.</text>
</comment>
<dbReference type="InterPro" id="IPR036322">
    <property type="entry name" value="WD40_repeat_dom_sf"/>
</dbReference>
<feature type="domain" description="USP" evidence="12">
    <location>
        <begin position="575"/>
        <end position="931"/>
    </location>
</feature>
<comment type="catalytic activity">
    <reaction evidence="1 10">
        <text>Exonucleolytic cleavage of poly(A) to 5'-AMP.</text>
        <dbReference type="EC" id="3.1.13.4"/>
    </reaction>
</comment>
<dbReference type="Pfam" id="PF20770">
    <property type="entry name" value="PAN2_N"/>
    <property type="match status" value="1"/>
</dbReference>
<feature type="binding site" evidence="10">
    <location>
        <position position="993"/>
    </location>
    <ligand>
        <name>a divalent metal cation</name>
        <dbReference type="ChEBI" id="CHEBI:60240"/>
        <note>catalytic</note>
    </ligand>
</feature>
<evidence type="ECO:0000259" key="12">
    <source>
        <dbReference type="PROSITE" id="PS50235"/>
    </source>
</evidence>
<proteinExistence type="inferred from homology"/>
<dbReference type="FunFam" id="3.30.420.10:FF:000028">
    <property type="entry name" value="PAN2-PAN3 deadenylation complex catalytic subunit PAN2"/>
    <property type="match status" value="1"/>
</dbReference>
<organism evidence="13 14">
    <name type="scientific">Metschnikowia pulcherrima</name>
    <dbReference type="NCBI Taxonomy" id="27326"/>
    <lineage>
        <taxon>Eukaryota</taxon>
        <taxon>Fungi</taxon>
        <taxon>Dikarya</taxon>
        <taxon>Ascomycota</taxon>
        <taxon>Saccharomycotina</taxon>
        <taxon>Pichiomycetes</taxon>
        <taxon>Metschnikowiaceae</taxon>
        <taxon>Metschnikowia</taxon>
    </lineage>
</organism>
<dbReference type="InterPro" id="IPR048841">
    <property type="entry name" value="PAN2_N"/>
</dbReference>
<comment type="activity regulation">
    <text evidence="10">Positively regulated by the regulatory subunit PAN3.</text>
</comment>
<dbReference type="InterPro" id="IPR050785">
    <property type="entry name" value="PAN2-PAN3_catalytic_subunit"/>
</dbReference>
<dbReference type="GO" id="GO:0003676">
    <property type="term" value="F:nucleic acid binding"/>
    <property type="evidence" value="ECO:0007669"/>
    <property type="project" value="InterPro"/>
</dbReference>
<keyword evidence="14" id="KW-1185">Reference proteome</keyword>
<protein>
    <recommendedName>
        <fullName evidence="10">PAN2-PAN3 deadenylation complex catalytic subunit PAN2</fullName>
        <ecNumber evidence="10">3.1.13.4</ecNumber>
    </recommendedName>
    <alternativeName>
        <fullName evidence="10">PAB1P-dependent poly(A)-specific ribonuclease</fullName>
    </alternativeName>
    <alternativeName>
        <fullName evidence="10">Poly(A)-nuclease deadenylation complex subunit 2</fullName>
        <shortName evidence="10">PAN deadenylation complex subunit 2</shortName>
    </alternativeName>
</protein>
<dbReference type="OrthoDB" id="16516at2759"/>
<comment type="caution">
    <text evidence="10">Lacks conserved residue(s) required for the propagation of feature annotation.</text>
</comment>
<dbReference type="Pfam" id="PF00929">
    <property type="entry name" value="RNase_T"/>
    <property type="match status" value="1"/>
</dbReference>
<dbReference type="EMBL" id="JACBPP010000010">
    <property type="protein sequence ID" value="KAF7999210.1"/>
    <property type="molecule type" value="Genomic_DNA"/>
</dbReference>
<accession>A0A8H7GKN0</accession>